<dbReference type="AlphaFoldDB" id="A0A7J6ELA0"/>
<evidence type="ECO:0000313" key="2">
    <source>
        <dbReference type="EMBL" id="KAF4358509.1"/>
    </source>
</evidence>
<gene>
    <name evidence="2" type="ORF">F8388_005165</name>
</gene>
<accession>A0A7J6ELA0</accession>
<protein>
    <submittedName>
        <fullName evidence="2">Uncharacterized protein</fullName>
    </submittedName>
</protein>
<dbReference type="Proteomes" id="UP000525078">
    <property type="component" value="Unassembled WGS sequence"/>
</dbReference>
<evidence type="ECO:0000256" key="1">
    <source>
        <dbReference type="SAM" id="MobiDB-lite"/>
    </source>
</evidence>
<feature type="compositionally biased region" description="Polar residues" evidence="1">
    <location>
        <begin position="1"/>
        <end position="11"/>
    </location>
</feature>
<sequence length="72" mass="8138">MPPFSSSTCPLNNVVRGLPPTPTTTMSASRTLPSLSFTSVTCKRIKRFSVTLVESSYFRSEKPRHYKEKRKS</sequence>
<organism evidence="2 3">
    <name type="scientific">Cannabis sativa</name>
    <name type="common">Hemp</name>
    <name type="synonym">Marijuana</name>
    <dbReference type="NCBI Taxonomy" id="3483"/>
    <lineage>
        <taxon>Eukaryota</taxon>
        <taxon>Viridiplantae</taxon>
        <taxon>Streptophyta</taxon>
        <taxon>Embryophyta</taxon>
        <taxon>Tracheophyta</taxon>
        <taxon>Spermatophyta</taxon>
        <taxon>Magnoliopsida</taxon>
        <taxon>eudicotyledons</taxon>
        <taxon>Gunneridae</taxon>
        <taxon>Pentapetalae</taxon>
        <taxon>rosids</taxon>
        <taxon>fabids</taxon>
        <taxon>Rosales</taxon>
        <taxon>Cannabaceae</taxon>
        <taxon>Cannabis</taxon>
    </lineage>
</organism>
<evidence type="ECO:0000313" key="3">
    <source>
        <dbReference type="Proteomes" id="UP000525078"/>
    </source>
</evidence>
<name>A0A7J6ELA0_CANSA</name>
<reference evidence="2 3" key="1">
    <citation type="journal article" date="2020" name="bioRxiv">
        <title>Sequence and annotation of 42 cannabis genomes reveals extensive copy number variation in cannabinoid synthesis and pathogen resistance genes.</title>
        <authorList>
            <person name="Mckernan K.J."/>
            <person name="Helbert Y."/>
            <person name="Kane L.T."/>
            <person name="Ebling H."/>
            <person name="Zhang L."/>
            <person name="Liu B."/>
            <person name="Eaton Z."/>
            <person name="Mclaughlin S."/>
            <person name="Kingan S."/>
            <person name="Baybayan P."/>
            <person name="Concepcion G."/>
            <person name="Jordan M."/>
            <person name="Riva A."/>
            <person name="Barbazuk W."/>
            <person name="Harkins T."/>
        </authorList>
    </citation>
    <scope>NUCLEOTIDE SEQUENCE [LARGE SCALE GENOMIC DNA]</scope>
    <source>
        <strain evidence="3">cv. Jamaican Lion 4</strain>
        <tissue evidence="2">Leaf</tissue>
    </source>
</reference>
<comment type="caution">
    <text evidence="2">The sequence shown here is derived from an EMBL/GenBank/DDBJ whole genome shotgun (WGS) entry which is preliminary data.</text>
</comment>
<proteinExistence type="predicted"/>
<feature type="region of interest" description="Disordered" evidence="1">
    <location>
        <begin position="1"/>
        <end position="29"/>
    </location>
</feature>
<dbReference type="EMBL" id="JAATIP010000225">
    <property type="protein sequence ID" value="KAF4358509.1"/>
    <property type="molecule type" value="Genomic_DNA"/>
</dbReference>